<name>A0A4P2WVR4_9CAUD</name>
<dbReference type="GeneID" id="55806286"/>
<organism evidence="1 2">
    <name type="scientific">Enterobacter phage EspM4VN</name>
    <dbReference type="NCBI Taxonomy" id="2137745"/>
    <lineage>
        <taxon>Viruses</taxon>
        <taxon>Duplodnaviria</taxon>
        <taxon>Heunggongvirae</taxon>
        <taxon>Uroviricota</taxon>
        <taxon>Caudoviricetes</taxon>
        <taxon>Pantevenvirales</taxon>
        <taxon>Ackermannviridae</taxon>
        <taxon>Aglimvirinae</taxon>
        <taxon>Agtrevirus</taxon>
        <taxon>Agtrevirus EM4</taxon>
    </lineage>
</organism>
<dbReference type="Proteomes" id="UP000248666">
    <property type="component" value="Segment"/>
</dbReference>
<sequence length="95" mass="10952">MITNAELVRQAKLDLKVSLGQTDWVVLSDDEDFEPRLVRRLTRETIILSYHRRNCNWSARVIGQPFSAEVGPSAPEAYIKLRKVVEFMASMLKDM</sequence>
<dbReference type="RefSeq" id="YP_009877096.1">
    <property type="nucleotide sequence ID" value="NC_049384.1"/>
</dbReference>
<evidence type="ECO:0000313" key="1">
    <source>
        <dbReference type="EMBL" id="BBK03824.1"/>
    </source>
</evidence>
<protein>
    <submittedName>
        <fullName evidence="1">Uncharacterized protein</fullName>
    </submittedName>
</protein>
<dbReference type="KEGG" id="vg:55806286"/>
<accession>A0A4P2WVR4</accession>
<dbReference type="EMBL" id="LC373201">
    <property type="protein sequence ID" value="BBK03824.1"/>
    <property type="molecule type" value="Genomic_DNA"/>
</dbReference>
<proteinExistence type="predicted"/>
<reference evidence="1 2" key="1">
    <citation type="submission" date="2018-02" db="EMBL/GenBank/DDBJ databases">
        <title>Isolation and characterization of bacteriophage of Enterobacter asburiae, a cause of soft rot disease of plants in Vietnam.</title>
        <authorList>
            <person name="Doi K."/>
            <person name="Nagayoshi Y."/>
            <person name="Fujino Y."/>
            <person name="Thanh N.C."/>
        </authorList>
    </citation>
    <scope>NUCLEOTIDE SEQUENCE [LARGE SCALE GENOMIC DNA]</scope>
</reference>
<evidence type="ECO:0000313" key="2">
    <source>
        <dbReference type="Proteomes" id="UP000248666"/>
    </source>
</evidence>
<keyword evidence="2" id="KW-1185">Reference proteome</keyword>